<protein>
    <submittedName>
        <fullName evidence="2">VOC family protein</fullName>
    </submittedName>
</protein>
<organism evidence="2 3">
    <name type="scientific">Streptomyces durbertensis</name>
    <dbReference type="NCBI Taxonomy" id="2448886"/>
    <lineage>
        <taxon>Bacteria</taxon>
        <taxon>Bacillati</taxon>
        <taxon>Actinomycetota</taxon>
        <taxon>Actinomycetes</taxon>
        <taxon>Kitasatosporales</taxon>
        <taxon>Streptomycetaceae</taxon>
        <taxon>Streptomyces</taxon>
    </lineage>
</organism>
<accession>A0ABR6EH03</accession>
<reference evidence="3" key="1">
    <citation type="journal article" date="2020" name="Syst. Appl. Microbiol.">
        <title>Streptomyces alkaliterrae sp. nov., isolated from an alkaline soil, and emended descriptions of Streptomyces alkaliphilus, Streptomyces calidiresistens and Streptomyces durbertensis.</title>
        <authorList>
            <person name="Swiecimska M."/>
            <person name="Golinska P."/>
            <person name="Nouioui I."/>
            <person name="Wypij M."/>
            <person name="Rai M."/>
            <person name="Sangal V."/>
            <person name="Goodfellow M."/>
        </authorList>
    </citation>
    <scope>NUCLEOTIDE SEQUENCE [LARGE SCALE GENOMIC DNA]</scope>
    <source>
        <strain evidence="3">DSM 104538</strain>
    </source>
</reference>
<dbReference type="PROSITE" id="PS51819">
    <property type="entry name" value="VOC"/>
    <property type="match status" value="1"/>
</dbReference>
<dbReference type="Pfam" id="PF18029">
    <property type="entry name" value="Glyoxalase_6"/>
    <property type="match status" value="1"/>
</dbReference>
<dbReference type="SUPFAM" id="SSF54593">
    <property type="entry name" value="Glyoxalase/Bleomycin resistance protein/Dihydroxybiphenyl dioxygenase"/>
    <property type="match status" value="1"/>
</dbReference>
<evidence type="ECO:0000313" key="3">
    <source>
        <dbReference type="Proteomes" id="UP000766698"/>
    </source>
</evidence>
<dbReference type="CDD" id="cd06587">
    <property type="entry name" value="VOC"/>
    <property type="match status" value="1"/>
</dbReference>
<evidence type="ECO:0000259" key="1">
    <source>
        <dbReference type="PROSITE" id="PS51819"/>
    </source>
</evidence>
<sequence>MSDITFGVTVLDCPEPRALADFYAAVLGWKVDPDGYDEWVELIGPQGRTLAFQQSPGYRPPSWPSTENPQQFHLDFDVPAERMDDAERRVLELGAELLEGDGGGTRSWRVYKDPVGHPFCLCATTSDGGS</sequence>
<comment type="caution">
    <text evidence="2">The sequence shown here is derived from an EMBL/GenBank/DDBJ whole genome shotgun (WGS) entry which is preliminary data.</text>
</comment>
<gene>
    <name evidence="2" type="ORF">GL263_11915</name>
</gene>
<keyword evidence="3" id="KW-1185">Reference proteome</keyword>
<dbReference type="InterPro" id="IPR029068">
    <property type="entry name" value="Glyas_Bleomycin-R_OHBP_Dase"/>
</dbReference>
<proteinExistence type="predicted"/>
<dbReference type="PANTHER" id="PTHR35908">
    <property type="entry name" value="HYPOTHETICAL FUSION PROTEIN"/>
    <property type="match status" value="1"/>
</dbReference>
<name>A0ABR6EH03_9ACTN</name>
<dbReference type="EMBL" id="WMLF01000138">
    <property type="protein sequence ID" value="MBB1244260.1"/>
    <property type="molecule type" value="Genomic_DNA"/>
</dbReference>
<dbReference type="RefSeq" id="WP_182855608.1">
    <property type="nucleotide sequence ID" value="NZ_WMLF01000138.1"/>
</dbReference>
<dbReference type="InterPro" id="IPR037523">
    <property type="entry name" value="VOC_core"/>
</dbReference>
<dbReference type="InterPro" id="IPR041581">
    <property type="entry name" value="Glyoxalase_6"/>
</dbReference>
<dbReference type="Proteomes" id="UP000766698">
    <property type="component" value="Unassembled WGS sequence"/>
</dbReference>
<dbReference type="PANTHER" id="PTHR35908:SF1">
    <property type="entry name" value="CONSERVED PROTEIN"/>
    <property type="match status" value="1"/>
</dbReference>
<feature type="domain" description="VOC" evidence="1">
    <location>
        <begin position="5"/>
        <end position="124"/>
    </location>
</feature>
<dbReference type="Gene3D" id="3.10.180.10">
    <property type="entry name" value="2,3-Dihydroxybiphenyl 1,2-Dioxygenase, domain 1"/>
    <property type="match status" value="1"/>
</dbReference>
<evidence type="ECO:0000313" key="2">
    <source>
        <dbReference type="EMBL" id="MBB1244260.1"/>
    </source>
</evidence>